<comment type="caution">
    <text evidence="1">The sequence shown here is derived from an EMBL/GenBank/DDBJ whole genome shotgun (WGS) entry which is preliminary data.</text>
</comment>
<accession>A0ABT1SXV6</accession>
<dbReference type="RefSeq" id="WP_256537388.1">
    <property type="nucleotide sequence ID" value="NZ_JANHOH010000001.1"/>
</dbReference>
<protein>
    <submittedName>
        <fullName evidence="1">Uncharacterized protein</fullName>
    </submittedName>
</protein>
<reference evidence="1 2" key="1">
    <citation type="submission" date="2022-07" db="EMBL/GenBank/DDBJ databases">
        <title>Mucilaginibacter sp. JC4.</title>
        <authorList>
            <person name="Le V."/>
            <person name="Ko S.-R."/>
            <person name="Ahn C.-Y."/>
            <person name="Oh H.-M."/>
        </authorList>
    </citation>
    <scope>NUCLEOTIDE SEQUENCE [LARGE SCALE GENOMIC DNA]</scope>
    <source>
        <strain evidence="1 2">JC4</strain>
    </source>
</reference>
<evidence type="ECO:0000313" key="1">
    <source>
        <dbReference type="EMBL" id="MCQ6957180.1"/>
    </source>
</evidence>
<keyword evidence="2" id="KW-1185">Reference proteome</keyword>
<sequence length="47" mass="5252">MEEIMRWFITKTSGPYFGVGTINSVFTLGQATKEDIAVIDQKKIESA</sequence>
<dbReference type="Proteomes" id="UP001204376">
    <property type="component" value="Unassembled WGS sequence"/>
</dbReference>
<dbReference type="EMBL" id="JANHOH010000001">
    <property type="protein sequence ID" value="MCQ6957180.1"/>
    <property type="molecule type" value="Genomic_DNA"/>
</dbReference>
<evidence type="ECO:0000313" key="2">
    <source>
        <dbReference type="Proteomes" id="UP001204376"/>
    </source>
</evidence>
<organism evidence="1 2">
    <name type="scientific">Mucilaginibacter aquariorum</name>
    <dbReference type="NCBI Taxonomy" id="2967225"/>
    <lineage>
        <taxon>Bacteria</taxon>
        <taxon>Pseudomonadati</taxon>
        <taxon>Bacteroidota</taxon>
        <taxon>Sphingobacteriia</taxon>
        <taxon>Sphingobacteriales</taxon>
        <taxon>Sphingobacteriaceae</taxon>
        <taxon>Mucilaginibacter</taxon>
    </lineage>
</organism>
<gene>
    <name evidence="1" type="ORF">NPE20_04395</name>
</gene>
<proteinExistence type="predicted"/>
<name>A0ABT1SXV6_9SPHI</name>